<organism evidence="2 3">
    <name type="scientific">Serendipita indica (strain DSM 11827)</name>
    <name type="common">Root endophyte fungus</name>
    <name type="synonym">Piriformospora indica</name>
    <dbReference type="NCBI Taxonomy" id="1109443"/>
    <lineage>
        <taxon>Eukaryota</taxon>
        <taxon>Fungi</taxon>
        <taxon>Dikarya</taxon>
        <taxon>Basidiomycota</taxon>
        <taxon>Agaricomycotina</taxon>
        <taxon>Agaricomycetes</taxon>
        <taxon>Sebacinales</taxon>
        <taxon>Serendipitaceae</taxon>
        <taxon>Serendipita</taxon>
    </lineage>
</organism>
<dbReference type="Pfam" id="PF10021">
    <property type="entry name" value="PARG_cat_microb"/>
    <property type="match status" value="1"/>
</dbReference>
<dbReference type="OrthoDB" id="9985428at2759"/>
<dbReference type="OMA" id="FAIKDHN"/>
<gene>
    <name evidence="2" type="ORF">PIIN_00212</name>
</gene>
<dbReference type="Gene3D" id="3.40.220.10">
    <property type="entry name" value="Leucine Aminopeptidase, subunit E, domain 1"/>
    <property type="match status" value="1"/>
</dbReference>
<dbReference type="InParanoid" id="G4T5D5"/>
<dbReference type="PANTHER" id="PTHR35596">
    <property type="entry name" value="DUF2263 DOMAIN-CONTAINING PROTEIN"/>
    <property type="match status" value="1"/>
</dbReference>
<dbReference type="STRING" id="1109443.G4T5D5"/>
<dbReference type="EMBL" id="CAFZ01000003">
    <property type="protein sequence ID" value="CCA66528.1"/>
    <property type="molecule type" value="Genomic_DNA"/>
</dbReference>
<dbReference type="eggNOG" id="ENOG502S35J">
    <property type="taxonomic scope" value="Eukaryota"/>
</dbReference>
<evidence type="ECO:0000259" key="1">
    <source>
        <dbReference type="Pfam" id="PF10021"/>
    </source>
</evidence>
<sequence length="275" mass="30579">MTTHAGPGMSRDDRAKWAKETINKRIPVLLRGDATARSGITNTVLYRELPPLPAPSGPEHTLSSIQTWNTDTISAAIWLYNHRQTNNERIAILNMASSFRPGGGVLSGSSAQEEFLCVRTTLYPALRDEFYRLPELSVVYTPDVLVFRGVDGVDLPKKDWIHVDVATAAMPRAPDLIEMDGKVTWADPSVKDLVLEKMRLLMRALCRHGATKVVLGAWGCGAYGNPVEEVAALWRTVLVGNKRGRKEHWQGINQIVFAITSPAQVQIFREVFAEY</sequence>
<evidence type="ECO:0000313" key="3">
    <source>
        <dbReference type="Proteomes" id="UP000007148"/>
    </source>
</evidence>
<proteinExistence type="predicted"/>
<dbReference type="InterPro" id="IPR012664">
    <property type="entry name" value="CHP02452"/>
</dbReference>
<accession>G4T5D5</accession>
<evidence type="ECO:0000313" key="2">
    <source>
        <dbReference type="EMBL" id="CCA66528.1"/>
    </source>
</evidence>
<comment type="caution">
    <text evidence="2">The sequence shown here is derived from an EMBL/GenBank/DDBJ whole genome shotgun (WGS) entry which is preliminary data.</text>
</comment>
<dbReference type="PANTHER" id="PTHR35596:SF1">
    <property type="entry name" value="MICROBIAL-TYPE PARG CATALYTIC DOMAIN-CONTAINING PROTEIN"/>
    <property type="match status" value="1"/>
</dbReference>
<reference evidence="2 3" key="1">
    <citation type="journal article" date="2011" name="PLoS Pathog.">
        <title>Endophytic Life Strategies Decoded by Genome and Transcriptome Analyses of the Mutualistic Root Symbiont Piriformospora indica.</title>
        <authorList>
            <person name="Zuccaro A."/>
            <person name="Lahrmann U."/>
            <person name="Guldener U."/>
            <person name="Langen G."/>
            <person name="Pfiffi S."/>
            <person name="Biedenkopf D."/>
            <person name="Wong P."/>
            <person name="Samans B."/>
            <person name="Grimm C."/>
            <person name="Basiewicz M."/>
            <person name="Murat C."/>
            <person name="Martin F."/>
            <person name="Kogel K.H."/>
        </authorList>
    </citation>
    <scope>NUCLEOTIDE SEQUENCE [LARGE SCALE GENOMIC DNA]</scope>
    <source>
        <strain evidence="2 3">DSM 11827</strain>
    </source>
</reference>
<dbReference type="InterPro" id="IPR019261">
    <property type="entry name" value="PARG_cat_microbial"/>
</dbReference>
<dbReference type="Proteomes" id="UP000007148">
    <property type="component" value="Unassembled WGS sequence"/>
</dbReference>
<dbReference type="AlphaFoldDB" id="G4T5D5"/>
<protein>
    <recommendedName>
        <fullName evidence="1">Microbial-type PARG catalytic domain-containing protein</fullName>
    </recommendedName>
</protein>
<dbReference type="NCBIfam" id="TIGR02452">
    <property type="entry name" value="TIGR02452 family protein"/>
    <property type="match status" value="1"/>
</dbReference>
<name>G4T5D5_SERID</name>
<dbReference type="SUPFAM" id="SSF52949">
    <property type="entry name" value="Macro domain-like"/>
    <property type="match status" value="1"/>
</dbReference>
<keyword evidence="3" id="KW-1185">Reference proteome</keyword>
<dbReference type="HOGENOM" id="CLU_024412_2_0_1"/>
<feature type="domain" description="Microbial-type PARG catalytic" evidence="1">
    <location>
        <begin position="39"/>
        <end position="148"/>
    </location>
</feature>
<dbReference type="InterPro" id="IPR043472">
    <property type="entry name" value="Macro_dom-like"/>
</dbReference>